<organism evidence="1 2">
    <name type="scientific">Heterodermia speciosa</name>
    <dbReference type="NCBI Taxonomy" id="116794"/>
    <lineage>
        <taxon>Eukaryota</taxon>
        <taxon>Fungi</taxon>
        <taxon>Dikarya</taxon>
        <taxon>Ascomycota</taxon>
        <taxon>Pezizomycotina</taxon>
        <taxon>Lecanoromycetes</taxon>
        <taxon>OSLEUM clade</taxon>
        <taxon>Lecanoromycetidae</taxon>
        <taxon>Caliciales</taxon>
        <taxon>Physciaceae</taxon>
        <taxon>Heterodermia</taxon>
    </lineage>
</organism>
<dbReference type="Gene3D" id="3.40.50.300">
    <property type="entry name" value="P-loop containing nucleotide triphosphate hydrolases"/>
    <property type="match status" value="1"/>
</dbReference>
<name>A0A8H3G8G8_9LECA</name>
<evidence type="ECO:0000313" key="1">
    <source>
        <dbReference type="EMBL" id="CAF9936512.1"/>
    </source>
</evidence>
<gene>
    <name evidence="1" type="ORF">HETSPECPRED_010358</name>
</gene>
<sequence>MDAFKRVSAAVRVPILLLFTKVDIFEELLSTHQFTDYFPSYRGPMDSFNIRVHLTLKFYELCPGSNERLFIHVVDATVPEAFRKFFEKERPLMNDEDDHNAPLLDVYDDYDDGLPWNAYDDEDLRFNRDVMVTENVGMEAPFWRQR</sequence>
<dbReference type="InterPro" id="IPR027417">
    <property type="entry name" value="P-loop_NTPase"/>
</dbReference>
<proteinExistence type="predicted"/>
<accession>A0A8H3G8G8</accession>
<reference evidence="1" key="1">
    <citation type="submission" date="2021-03" db="EMBL/GenBank/DDBJ databases">
        <authorList>
            <person name="Tagirdzhanova G."/>
        </authorList>
    </citation>
    <scope>NUCLEOTIDE SEQUENCE</scope>
</reference>
<protein>
    <submittedName>
        <fullName evidence="1">Uncharacterized protein</fullName>
    </submittedName>
</protein>
<dbReference type="AlphaFoldDB" id="A0A8H3G8G8"/>
<dbReference type="Proteomes" id="UP000664521">
    <property type="component" value="Unassembled WGS sequence"/>
</dbReference>
<dbReference type="EMBL" id="CAJPDS010000092">
    <property type="protein sequence ID" value="CAF9936512.1"/>
    <property type="molecule type" value="Genomic_DNA"/>
</dbReference>
<comment type="caution">
    <text evidence="1">The sequence shown here is derived from an EMBL/GenBank/DDBJ whole genome shotgun (WGS) entry which is preliminary data.</text>
</comment>
<evidence type="ECO:0000313" key="2">
    <source>
        <dbReference type="Proteomes" id="UP000664521"/>
    </source>
</evidence>
<dbReference type="SUPFAM" id="SSF52540">
    <property type="entry name" value="P-loop containing nucleoside triphosphate hydrolases"/>
    <property type="match status" value="1"/>
</dbReference>
<keyword evidence="2" id="KW-1185">Reference proteome</keyword>